<feature type="domain" description="N-acetyltransferase" evidence="1">
    <location>
        <begin position="16"/>
        <end position="189"/>
    </location>
</feature>
<dbReference type="CDD" id="cd04301">
    <property type="entry name" value="NAT_SF"/>
    <property type="match status" value="1"/>
</dbReference>
<dbReference type="OrthoDB" id="4095657at2"/>
<keyword evidence="2" id="KW-0687">Ribonucleoprotein</keyword>
<keyword evidence="3" id="KW-1185">Reference proteome</keyword>
<dbReference type="RefSeq" id="WP_142260337.1">
    <property type="nucleotide sequence ID" value="NZ_BMPV01000001.1"/>
</dbReference>
<evidence type="ECO:0000259" key="1">
    <source>
        <dbReference type="PROSITE" id="PS51186"/>
    </source>
</evidence>
<dbReference type="AlphaFoldDB" id="A0A543J0V3"/>
<comment type="caution">
    <text evidence="2">The sequence shown here is derived from an EMBL/GenBank/DDBJ whole genome shotgun (WGS) entry which is preliminary data.</text>
</comment>
<dbReference type="GO" id="GO:0016747">
    <property type="term" value="F:acyltransferase activity, transferring groups other than amino-acyl groups"/>
    <property type="evidence" value="ECO:0007669"/>
    <property type="project" value="InterPro"/>
</dbReference>
<dbReference type="Pfam" id="PF00583">
    <property type="entry name" value="Acetyltransf_1"/>
    <property type="match status" value="1"/>
</dbReference>
<reference evidence="2 3" key="1">
    <citation type="submission" date="2019-06" db="EMBL/GenBank/DDBJ databases">
        <title>Sequencing the genomes of 1000 actinobacteria strains.</title>
        <authorList>
            <person name="Klenk H.-P."/>
        </authorList>
    </citation>
    <scope>NUCLEOTIDE SEQUENCE [LARGE SCALE GENOMIC DNA]</scope>
    <source>
        <strain evidence="2 3">DSM 43186</strain>
    </source>
</reference>
<dbReference type="PROSITE" id="PS51186">
    <property type="entry name" value="GNAT"/>
    <property type="match status" value="1"/>
</dbReference>
<evidence type="ECO:0000313" key="3">
    <source>
        <dbReference type="Proteomes" id="UP000319213"/>
    </source>
</evidence>
<dbReference type="GO" id="GO:0005840">
    <property type="term" value="C:ribosome"/>
    <property type="evidence" value="ECO:0007669"/>
    <property type="project" value="UniProtKB-KW"/>
</dbReference>
<dbReference type="Proteomes" id="UP000319213">
    <property type="component" value="Unassembled WGS sequence"/>
</dbReference>
<dbReference type="InterPro" id="IPR000182">
    <property type="entry name" value="GNAT_dom"/>
</dbReference>
<organism evidence="2 3">
    <name type="scientific">Thermopolyspora flexuosa</name>
    <dbReference type="NCBI Taxonomy" id="103836"/>
    <lineage>
        <taxon>Bacteria</taxon>
        <taxon>Bacillati</taxon>
        <taxon>Actinomycetota</taxon>
        <taxon>Actinomycetes</taxon>
        <taxon>Streptosporangiales</taxon>
        <taxon>Streptosporangiaceae</taxon>
        <taxon>Thermopolyspora</taxon>
    </lineage>
</organism>
<proteinExistence type="predicted"/>
<accession>A0A543J0V3</accession>
<dbReference type="InterPro" id="IPR016181">
    <property type="entry name" value="Acyl_CoA_acyltransferase"/>
</dbReference>
<gene>
    <name evidence="2" type="ORF">FHX40_3192</name>
</gene>
<dbReference type="Gene3D" id="3.40.630.30">
    <property type="match status" value="1"/>
</dbReference>
<protein>
    <submittedName>
        <fullName evidence="2">Ribosomal protein S18 acetylase RimI-like enzyme</fullName>
    </submittedName>
</protein>
<dbReference type="EMBL" id="VFPQ01000001">
    <property type="protein sequence ID" value="TQM76457.1"/>
    <property type="molecule type" value="Genomic_DNA"/>
</dbReference>
<dbReference type="SUPFAM" id="SSF55729">
    <property type="entry name" value="Acyl-CoA N-acyltransferases (Nat)"/>
    <property type="match status" value="1"/>
</dbReference>
<name>A0A543J0V3_9ACTN</name>
<evidence type="ECO:0000313" key="2">
    <source>
        <dbReference type="EMBL" id="TQM76457.1"/>
    </source>
</evidence>
<sequence length="239" mass="25425">MHTNTVLHAVREPLTLTLRRAGSADLPGVLALFAEAAEWLNGRGVRQWPVGGFPAHRIEPLIAAGTLYVVEGEPDGVCEDGHARGPLATIALDTFADPEFWTPEDRPEDAYYVHKLCTARACSGLGIGRALLDWAGRRTLADGLRWLRLDCAKANTGLQGYYRSLGFRHVRTVDLPHRASGALFQRPAGGFAGYGGPRLVDLTADLAAEVSATGLLPGEVDGRAPASAGVPEGGLVLTR</sequence>
<keyword evidence="2" id="KW-0689">Ribosomal protein</keyword>